<dbReference type="Proteomes" id="UP000248340">
    <property type="component" value="Unassembled WGS sequence"/>
</dbReference>
<evidence type="ECO:0000313" key="2">
    <source>
        <dbReference type="Proteomes" id="UP000248340"/>
    </source>
</evidence>
<dbReference type="EMBL" id="KZ821699">
    <property type="protein sequence ID" value="PYH81878.1"/>
    <property type="molecule type" value="Genomic_DNA"/>
</dbReference>
<sequence length="84" mass="9583">MHVSKSWLSSKPLIAPALFTCCFREGAQKLTDGKLRKYLGPRAFSVGWMLHHNLIHLSCSLHSFRICFSLFQVYLSFCYLCSPG</sequence>
<proteinExistence type="predicted"/>
<organism evidence="1 2">
    <name type="scientific">Aspergillus uvarum CBS 121591</name>
    <dbReference type="NCBI Taxonomy" id="1448315"/>
    <lineage>
        <taxon>Eukaryota</taxon>
        <taxon>Fungi</taxon>
        <taxon>Dikarya</taxon>
        <taxon>Ascomycota</taxon>
        <taxon>Pezizomycotina</taxon>
        <taxon>Eurotiomycetes</taxon>
        <taxon>Eurotiomycetidae</taxon>
        <taxon>Eurotiales</taxon>
        <taxon>Aspergillaceae</taxon>
        <taxon>Aspergillus</taxon>
        <taxon>Aspergillus subgen. Circumdati</taxon>
    </lineage>
</organism>
<keyword evidence="2" id="KW-1185">Reference proteome</keyword>
<dbReference type="RefSeq" id="XP_025492078.1">
    <property type="nucleotide sequence ID" value="XM_025641526.1"/>
</dbReference>
<accession>A0A319D1W1</accession>
<protein>
    <submittedName>
        <fullName evidence="1">Uncharacterized protein</fullName>
    </submittedName>
</protein>
<evidence type="ECO:0000313" key="1">
    <source>
        <dbReference type="EMBL" id="PYH81878.1"/>
    </source>
</evidence>
<dbReference type="VEuPathDB" id="FungiDB:BO82DRAFT_75867"/>
<name>A0A319D1W1_9EURO</name>
<dbReference type="AlphaFoldDB" id="A0A319D1W1"/>
<gene>
    <name evidence="1" type="ORF">BO82DRAFT_75867</name>
</gene>
<reference evidence="1 2" key="1">
    <citation type="submission" date="2016-12" db="EMBL/GenBank/DDBJ databases">
        <title>The genomes of Aspergillus section Nigri reveals drivers in fungal speciation.</title>
        <authorList>
            <consortium name="DOE Joint Genome Institute"/>
            <person name="Vesth T.C."/>
            <person name="Nybo J."/>
            <person name="Theobald S."/>
            <person name="Brandl J."/>
            <person name="Frisvad J.C."/>
            <person name="Nielsen K.F."/>
            <person name="Lyhne E.K."/>
            <person name="Kogle M.E."/>
            <person name="Kuo A."/>
            <person name="Riley R."/>
            <person name="Clum A."/>
            <person name="Nolan M."/>
            <person name="Lipzen A."/>
            <person name="Salamov A."/>
            <person name="Henrissat B."/>
            <person name="Wiebenga A."/>
            <person name="De Vries R.P."/>
            <person name="Grigoriev I.V."/>
            <person name="Mortensen U.H."/>
            <person name="Andersen M.R."/>
            <person name="Baker S.E."/>
        </authorList>
    </citation>
    <scope>NUCLEOTIDE SEQUENCE [LARGE SCALE GENOMIC DNA]</scope>
    <source>
        <strain evidence="1 2">CBS 121591</strain>
    </source>
</reference>
<dbReference type="GeneID" id="37144268"/>